<evidence type="ECO:0000256" key="1">
    <source>
        <dbReference type="ARBA" id="ARBA00007865"/>
    </source>
</evidence>
<proteinExistence type="inferred from homology"/>
<sequence>MRILAIFKRAEQGVQEHPVLDGPFPTPSRSALTSRLLIRSRLEHNTFFQTEHMGTHIDAPAHFGKGSWRTQHIPIERLMGPGVIINIKDKAAKNYDYRISLEDIEEYEKKYGRIPEGAVVLMYAGWYHKYPNKTAIFNTVQHSKPEFFHFPGFHADAVQWLINYRHISAVGGDTPSFDAGFDHTFPVHEIIGAENVIGIENAAYLDRIPEAGSTIFIPVIKIDDGSGGPTRLLATYDDGVGTPGNSAENTVSRLFNFITMICAYFFRSLL</sequence>
<dbReference type="Gene3D" id="3.50.30.50">
    <property type="entry name" value="Putative cyclase"/>
    <property type="match status" value="1"/>
</dbReference>
<name>A0AA89C6M5_PINIB</name>
<keyword evidence="3" id="KW-1185">Reference proteome</keyword>
<dbReference type="PANTHER" id="PTHR31118:SF12">
    <property type="entry name" value="CYCLASE-LIKE PROTEIN 2"/>
    <property type="match status" value="1"/>
</dbReference>
<reference evidence="2" key="1">
    <citation type="submission" date="2019-08" db="EMBL/GenBank/DDBJ databases">
        <title>The improved chromosome-level genome for the pearl oyster Pinctada fucata martensii using PacBio sequencing and Hi-C.</title>
        <authorList>
            <person name="Zheng Z."/>
        </authorList>
    </citation>
    <scope>NUCLEOTIDE SEQUENCE</scope>
    <source>
        <strain evidence="2">ZZ-2019</strain>
        <tissue evidence="2">Adductor muscle</tissue>
    </source>
</reference>
<dbReference type="PANTHER" id="PTHR31118">
    <property type="entry name" value="CYCLASE-LIKE PROTEIN 2"/>
    <property type="match status" value="1"/>
</dbReference>
<dbReference type="Pfam" id="PF04199">
    <property type="entry name" value="Cyclase"/>
    <property type="match status" value="1"/>
</dbReference>
<evidence type="ECO:0008006" key="4">
    <source>
        <dbReference type="Google" id="ProtNLM"/>
    </source>
</evidence>
<dbReference type="AlphaFoldDB" id="A0AA89C6M5"/>
<dbReference type="GO" id="GO:0019441">
    <property type="term" value="P:L-tryptophan catabolic process to kynurenine"/>
    <property type="evidence" value="ECO:0007669"/>
    <property type="project" value="InterPro"/>
</dbReference>
<comment type="caution">
    <text evidence="2">The sequence shown here is derived from an EMBL/GenBank/DDBJ whole genome shotgun (WGS) entry which is preliminary data.</text>
</comment>
<gene>
    <name evidence="2" type="ORF">FSP39_010077</name>
</gene>
<evidence type="ECO:0000313" key="2">
    <source>
        <dbReference type="EMBL" id="KAK3108535.1"/>
    </source>
</evidence>
<comment type="similarity">
    <text evidence="1">Belongs to the Cyclase 1 superfamily.</text>
</comment>
<dbReference type="SUPFAM" id="SSF102198">
    <property type="entry name" value="Putative cyclase"/>
    <property type="match status" value="1"/>
</dbReference>
<dbReference type="EMBL" id="VSWD01000001">
    <property type="protein sequence ID" value="KAK3108535.1"/>
    <property type="molecule type" value="Genomic_DNA"/>
</dbReference>
<protein>
    <recommendedName>
        <fullName evidence="4">Cyclase family protein</fullName>
    </recommendedName>
</protein>
<dbReference type="Proteomes" id="UP001186944">
    <property type="component" value="Unassembled WGS sequence"/>
</dbReference>
<dbReference type="GO" id="GO:0004061">
    <property type="term" value="F:arylformamidase activity"/>
    <property type="evidence" value="ECO:0007669"/>
    <property type="project" value="InterPro"/>
</dbReference>
<dbReference type="InterPro" id="IPR007325">
    <property type="entry name" value="KFase/CYL"/>
</dbReference>
<dbReference type="InterPro" id="IPR037175">
    <property type="entry name" value="KFase_sf"/>
</dbReference>
<evidence type="ECO:0000313" key="3">
    <source>
        <dbReference type="Proteomes" id="UP001186944"/>
    </source>
</evidence>
<accession>A0AA89C6M5</accession>
<organism evidence="2 3">
    <name type="scientific">Pinctada imbricata</name>
    <name type="common">Atlantic pearl-oyster</name>
    <name type="synonym">Pinctada martensii</name>
    <dbReference type="NCBI Taxonomy" id="66713"/>
    <lineage>
        <taxon>Eukaryota</taxon>
        <taxon>Metazoa</taxon>
        <taxon>Spiralia</taxon>
        <taxon>Lophotrochozoa</taxon>
        <taxon>Mollusca</taxon>
        <taxon>Bivalvia</taxon>
        <taxon>Autobranchia</taxon>
        <taxon>Pteriomorphia</taxon>
        <taxon>Pterioida</taxon>
        <taxon>Pterioidea</taxon>
        <taxon>Pteriidae</taxon>
        <taxon>Pinctada</taxon>
    </lineage>
</organism>